<gene>
    <name evidence="1" type="ORF">Pint_08338</name>
</gene>
<accession>A0ACC0XWK3</accession>
<sequence length="883" mass="101391">MISKMQKLGFQSIKSLDQLKSLSGTAKTFAMSSRPSSDSITSGSFSNLKLTAEKLVKEQASVKTDLEMANSKLKKSLERIHELEEKLQNAFNENAKLKVKQKEDEKLWKGLESKFSSTKTLCDQLTETLQHLAGQVQNAEKDKEFFEEKLSASTKAIDNLKQQMDGLSLKLGSVEELVRDREKELKELNIERQEKDKLYRDEQCRIANIIEDKDAVIMKFDASIAAKRLEIESLNSKLGELNLDLRSKEDKTKLLIVTQDKLEKEKSDLQMSNDDLEKKLVMSLQEVKDLEGFVHVSAGQLAELDKQSLTFMEKFYQLNSLYDSCLKLVQQQSDLAAKQAQGQYDQLHDRFLCITSEKYALQLVNQGLDDKIIELQKSHDSVMAKLSAECQLAKEKIQRLETEAEALISKKIETDLLVSQMEKEINMLSECSRSAENKMQDLLLKISSIEAENNDNTDNLQAEIQKKEEVIVILQNESKKCDLHVDSLEKQVGQLQNMLEEKEQLLLQYRDEEKKLEGQITEKQALLTAAESKLAEAKKQYDLMLESKQLELSRHLKEISQRNDQAINDIRRKYEVEKQEIVNMEKEKADKAVGEMERKFDQKLAECKEEAKLQLVHIQEEHAALVVRIQLEHDRKDMNLKAEYNEDIKRTQLQAENELREKTMSLRNEHEVQMKALRCQLEDECRKLQEELDLQKSREDRQRALLQLQWKVISDKPQEDQEVNSKKDYSISSIKMRDTGVDQRITRRTASRAANEEKDSPFLDGTQTPVSKLLENVNTGSIMGMPKHHKKVTRHEYEVETTNGRTITKRRKSTVMFEDPRKHKKRNTPKAHTPRSIVKGIKGGANPHPSGIKGGANPHPSNIGDLFSEGSLNPYADDPYAFD</sequence>
<proteinExistence type="predicted"/>
<keyword evidence="2" id="KW-1185">Reference proteome</keyword>
<protein>
    <submittedName>
        <fullName evidence="1">Uncharacterized protein</fullName>
    </submittedName>
</protein>
<dbReference type="EMBL" id="CM047745">
    <property type="protein sequence ID" value="KAJ0025871.1"/>
    <property type="molecule type" value="Genomic_DNA"/>
</dbReference>
<comment type="caution">
    <text evidence="1">The sequence shown here is derived from an EMBL/GenBank/DDBJ whole genome shotgun (WGS) entry which is preliminary data.</text>
</comment>
<organism evidence="1 2">
    <name type="scientific">Pistacia integerrima</name>
    <dbReference type="NCBI Taxonomy" id="434235"/>
    <lineage>
        <taxon>Eukaryota</taxon>
        <taxon>Viridiplantae</taxon>
        <taxon>Streptophyta</taxon>
        <taxon>Embryophyta</taxon>
        <taxon>Tracheophyta</taxon>
        <taxon>Spermatophyta</taxon>
        <taxon>Magnoliopsida</taxon>
        <taxon>eudicotyledons</taxon>
        <taxon>Gunneridae</taxon>
        <taxon>Pentapetalae</taxon>
        <taxon>rosids</taxon>
        <taxon>malvids</taxon>
        <taxon>Sapindales</taxon>
        <taxon>Anacardiaceae</taxon>
        <taxon>Pistacia</taxon>
    </lineage>
</organism>
<name>A0ACC0XWK3_9ROSI</name>
<dbReference type="Proteomes" id="UP001163603">
    <property type="component" value="Chromosome 10"/>
</dbReference>
<evidence type="ECO:0000313" key="2">
    <source>
        <dbReference type="Proteomes" id="UP001163603"/>
    </source>
</evidence>
<reference evidence="2" key="1">
    <citation type="journal article" date="2023" name="G3 (Bethesda)">
        <title>Genome assembly and association tests identify interacting loci associated with vigor, precocity, and sex in interspecific pistachio rootstocks.</title>
        <authorList>
            <person name="Palmer W."/>
            <person name="Jacygrad E."/>
            <person name="Sagayaradj S."/>
            <person name="Cavanaugh K."/>
            <person name="Han R."/>
            <person name="Bertier L."/>
            <person name="Beede B."/>
            <person name="Kafkas S."/>
            <person name="Golino D."/>
            <person name="Preece J."/>
            <person name="Michelmore R."/>
        </authorList>
    </citation>
    <scope>NUCLEOTIDE SEQUENCE [LARGE SCALE GENOMIC DNA]</scope>
</reference>
<evidence type="ECO:0000313" key="1">
    <source>
        <dbReference type="EMBL" id="KAJ0025871.1"/>
    </source>
</evidence>